<dbReference type="EMBL" id="CP016279">
    <property type="protein sequence ID" value="ANP49602.1"/>
    <property type="molecule type" value="Genomic_DNA"/>
</dbReference>
<dbReference type="GO" id="GO:0004016">
    <property type="term" value="F:adenylate cyclase activity"/>
    <property type="evidence" value="ECO:0007669"/>
    <property type="project" value="TreeGrafter"/>
</dbReference>
<dbReference type="PANTHER" id="PTHR16305:SF35">
    <property type="entry name" value="TRANSCRIPTIONAL ACTIVATOR DOMAIN"/>
    <property type="match status" value="1"/>
</dbReference>
<dbReference type="SUPFAM" id="SSF46894">
    <property type="entry name" value="C-terminal effector domain of the bipartite response regulators"/>
    <property type="match status" value="1"/>
</dbReference>
<evidence type="ECO:0000259" key="3">
    <source>
        <dbReference type="PROSITE" id="PS50043"/>
    </source>
</evidence>
<dbReference type="SMART" id="SM00421">
    <property type="entry name" value="HTH_LUXR"/>
    <property type="match status" value="1"/>
</dbReference>
<dbReference type="GO" id="GO:0006355">
    <property type="term" value="P:regulation of DNA-templated transcription"/>
    <property type="evidence" value="ECO:0007669"/>
    <property type="project" value="InterPro"/>
</dbReference>
<evidence type="ECO:0000313" key="5">
    <source>
        <dbReference type="Proteomes" id="UP000092659"/>
    </source>
</evidence>
<evidence type="ECO:0000256" key="1">
    <source>
        <dbReference type="ARBA" id="ARBA00022741"/>
    </source>
</evidence>
<sequence length="879" mass="95606">MLSASADIEEQSFGFGVVQQLFESWEEEFTDAEMRGEVSFETLHGLHRRLVGLSRKSPVLVTVDNLEFTDEPSLRWIDYVVRRTHDMPVSVIATLNPGEKPQEPHVLSGLLLSRLCRERRRLLDLGLQETAGLMEAFAGGPVPQAAVEGYHRVTGGNPLLLRECLRVSGAACQAGDIPPVDPVSADLLAGLMPMRDRLLAQLHRADPRALTVAGAAALLGDAADEGLIAVLANLSPGQLDSIRAKLAALGILRINSAAIRYPLIGALLENAVPPAERTQLHARAARALHERGAAPEEVAVHVVEAGSFDEPWAGHVLLRAGESMAASCPQSAVRVYERVLQEPIDAQERVKVLARLGMAQLNANVPAAVRRLEVAMDMASEPEERAEIALGLSCGLAVTDRHQEAVRLLDETMAKEELRRDELAERMAEQFVVAGAECRSTLDAVFARIRSYERERGSTGRCPGGLEPLIRAWLGRSAEQVLRPVQDVLSWGRDRRGTTFWYTAATSLLWCEEFELASWYAEEELRATRSAASLRRVRALLLRMQALHGLDHLEPARQCGVEALDLLDRLGIGDQAVAAAVLAPHVMVLAELDEREAAATLLAERGWQDIHPTHWHNVALLHSRARLRIAAADHVGGLADTLVVQEACRHWHMRNPAIVPWQVTAAECQQALKARPAAQEAAAEGLAAAQRWGSPRLLGQALRTMGLSLTGPRRIELLQQSAELLKSCGARLELARTLGVLGTATREKRSAEARRTLREAYELAVSCGGKALARCIQEELVHAGGRITQSAERGVDLLTGSELQVAEMAASGMTNQAIARRLKVSLRNIEAHLTHTYRKLGVTGRRELADLLRRSSAGARAFGAASRPAAALPGAGWTM</sequence>
<keyword evidence="1" id="KW-0547">Nucleotide-binding</keyword>
<dbReference type="Gene3D" id="1.10.10.10">
    <property type="entry name" value="Winged helix-like DNA-binding domain superfamily/Winged helix DNA-binding domain"/>
    <property type="match status" value="1"/>
</dbReference>
<keyword evidence="2" id="KW-0067">ATP-binding</keyword>
<dbReference type="PANTHER" id="PTHR16305">
    <property type="entry name" value="TESTICULAR SOLUBLE ADENYLYL CYCLASE"/>
    <property type="match status" value="1"/>
</dbReference>
<evidence type="ECO:0000256" key="2">
    <source>
        <dbReference type="ARBA" id="ARBA00022840"/>
    </source>
</evidence>
<dbReference type="Proteomes" id="UP000092659">
    <property type="component" value="Chromosome"/>
</dbReference>
<accession>A0A1B1ASV4</accession>
<organism evidence="4 5">
    <name type="scientific">Streptomyces griseochromogenes</name>
    <dbReference type="NCBI Taxonomy" id="68214"/>
    <lineage>
        <taxon>Bacteria</taxon>
        <taxon>Bacillati</taxon>
        <taxon>Actinomycetota</taxon>
        <taxon>Actinomycetes</taxon>
        <taxon>Kitasatosporales</taxon>
        <taxon>Streptomycetaceae</taxon>
        <taxon>Streptomyces</taxon>
    </lineage>
</organism>
<name>A0A1B1ASV4_9ACTN</name>
<dbReference type="GO" id="GO:0005524">
    <property type="term" value="F:ATP binding"/>
    <property type="evidence" value="ECO:0007669"/>
    <property type="project" value="UniProtKB-KW"/>
</dbReference>
<dbReference type="InterPro" id="IPR000792">
    <property type="entry name" value="Tscrpt_reg_LuxR_C"/>
</dbReference>
<dbReference type="GO" id="GO:0005737">
    <property type="term" value="C:cytoplasm"/>
    <property type="evidence" value="ECO:0007669"/>
    <property type="project" value="TreeGrafter"/>
</dbReference>
<dbReference type="CDD" id="cd06170">
    <property type="entry name" value="LuxR_C_like"/>
    <property type="match status" value="1"/>
</dbReference>
<dbReference type="STRING" id="68214.AVL59_08295"/>
<evidence type="ECO:0000313" key="4">
    <source>
        <dbReference type="EMBL" id="ANP49602.1"/>
    </source>
</evidence>
<dbReference type="GO" id="GO:0003677">
    <property type="term" value="F:DNA binding"/>
    <property type="evidence" value="ECO:0007669"/>
    <property type="project" value="InterPro"/>
</dbReference>
<proteinExistence type="predicted"/>
<reference evidence="4 5" key="1">
    <citation type="submission" date="2016-06" db="EMBL/GenBank/DDBJ databases">
        <title>Complete genome sequence of Streptomyces griseochromogenes ATCC 14511, the Blasticidin S producer.</title>
        <authorList>
            <person name="Wu L."/>
        </authorList>
    </citation>
    <scope>NUCLEOTIDE SEQUENCE [LARGE SCALE GENOMIC DNA]</scope>
    <source>
        <strain evidence="4 5">ATCC 14511</strain>
    </source>
</reference>
<dbReference type="KEGG" id="sgs:AVL59_08295"/>
<dbReference type="InterPro" id="IPR016032">
    <property type="entry name" value="Sig_transdc_resp-reg_C-effctor"/>
</dbReference>
<gene>
    <name evidence="4" type="ORF">AVL59_08295</name>
</gene>
<dbReference type="PRINTS" id="PR00038">
    <property type="entry name" value="HTHLUXR"/>
</dbReference>
<dbReference type="PROSITE" id="PS50043">
    <property type="entry name" value="HTH_LUXR_2"/>
    <property type="match status" value="1"/>
</dbReference>
<feature type="domain" description="HTH luxR-type" evidence="3">
    <location>
        <begin position="791"/>
        <end position="856"/>
    </location>
</feature>
<protein>
    <recommendedName>
        <fullName evidence="3">HTH luxR-type domain-containing protein</fullName>
    </recommendedName>
</protein>
<dbReference type="Pfam" id="PF00196">
    <property type="entry name" value="GerE"/>
    <property type="match status" value="1"/>
</dbReference>
<dbReference type="PROSITE" id="PS00622">
    <property type="entry name" value="HTH_LUXR_1"/>
    <property type="match status" value="1"/>
</dbReference>
<dbReference type="AlphaFoldDB" id="A0A1B1ASV4"/>
<dbReference type="InterPro" id="IPR036388">
    <property type="entry name" value="WH-like_DNA-bd_sf"/>
</dbReference>